<evidence type="ECO:0000313" key="1">
    <source>
        <dbReference type="EMBL" id="TWI19949.1"/>
    </source>
</evidence>
<gene>
    <name evidence="1" type="ORF">IQ31_02389</name>
</gene>
<dbReference type="AlphaFoldDB" id="A0A562MJ77"/>
<protein>
    <submittedName>
        <fullName evidence="1">Uncharacterized protein</fullName>
    </submittedName>
</protein>
<evidence type="ECO:0000313" key="2">
    <source>
        <dbReference type="Proteomes" id="UP000315908"/>
    </source>
</evidence>
<name>A0A562MJ77_9SPHI</name>
<accession>A0A562MJ77</accession>
<proteinExistence type="predicted"/>
<organism evidence="1 2">
    <name type="scientific">Sphingobacterium siyangense</name>
    <dbReference type="NCBI Taxonomy" id="459529"/>
    <lineage>
        <taxon>Bacteria</taxon>
        <taxon>Pseudomonadati</taxon>
        <taxon>Bacteroidota</taxon>
        <taxon>Sphingobacteriia</taxon>
        <taxon>Sphingobacteriales</taxon>
        <taxon>Sphingobacteriaceae</taxon>
        <taxon>Sphingobacterium</taxon>
    </lineage>
</organism>
<comment type="caution">
    <text evidence="1">The sequence shown here is derived from an EMBL/GenBank/DDBJ whole genome shotgun (WGS) entry which is preliminary data.</text>
</comment>
<dbReference type="EMBL" id="VLKR01000011">
    <property type="protein sequence ID" value="TWI19949.1"/>
    <property type="molecule type" value="Genomic_DNA"/>
</dbReference>
<reference evidence="1 2" key="1">
    <citation type="journal article" date="2015" name="Stand. Genomic Sci.">
        <title>Genomic Encyclopedia of Bacterial and Archaeal Type Strains, Phase III: the genomes of soil and plant-associated and newly described type strains.</title>
        <authorList>
            <person name="Whitman W.B."/>
            <person name="Woyke T."/>
            <person name="Klenk H.P."/>
            <person name="Zhou Y."/>
            <person name="Lilburn T.G."/>
            <person name="Beck B.J."/>
            <person name="De Vos P."/>
            <person name="Vandamme P."/>
            <person name="Eisen J.A."/>
            <person name="Garrity G."/>
            <person name="Hugenholtz P."/>
            <person name="Kyrpides N.C."/>
        </authorList>
    </citation>
    <scope>NUCLEOTIDE SEQUENCE [LARGE SCALE GENOMIC DNA]</scope>
    <source>
        <strain evidence="1 2">CGMCC 1.6855</strain>
    </source>
</reference>
<sequence>MVFIYIFLFLVVAFIVFRFSAFKRKKTEDVSMNMYYRIQEHPGQYSGSLRATHGAFIFRGERFRDDIINIVVKDVRCMDQKVEVKLQQILVLAFKENAKASTEVSVRFRIGSDKAGKVDLKNYKVKIDAVVNYQGGEKKVFHAVLPMFGLYNHHHSSEQSDSINN</sequence>
<dbReference type="Proteomes" id="UP000315908">
    <property type="component" value="Unassembled WGS sequence"/>
</dbReference>